<proteinExistence type="predicted"/>
<organism evidence="1 2">
    <name type="scientific">Pseudoflavonifractor capillosus ATCC 29799</name>
    <dbReference type="NCBI Taxonomy" id="411467"/>
    <lineage>
        <taxon>Bacteria</taxon>
        <taxon>Bacillati</taxon>
        <taxon>Bacillota</taxon>
        <taxon>Clostridia</taxon>
        <taxon>Eubacteriales</taxon>
        <taxon>Oscillospiraceae</taxon>
        <taxon>Pseudoflavonifractor</taxon>
    </lineage>
</organism>
<accession>A6NYB7</accession>
<dbReference type="Proteomes" id="UP000003639">
    <property type="component" value="Unassembled WGS sequence"/>
</dbReference>
<reference evidence="1 2" key="2">
    <citation type="submission" date="2007-06" db="EMBL/GenBank/DDBJ databases">
        <title>Draft genome sequence of Pseudoflavonifractor capillosus ATCC 29799.</title>
        <authorList>
            <person name="Sudarsanam P."/>
            <person name="Ley R."/>
            <person name="Guruge J."/>
            <person name="Turnbaugh P.J."/>
            <person name="Mahowald M."/>
            <person name="Liep D."/>
            <person name="Gordon J."/>
        </authorList>
    </citation>
    <scope>NUCLEOTIDE SEQUENCE [LARGE SCALE GENOMIC DNA]</scope>
    <source>
        <strain evidence="1 2">ATCC 29799</strain>
    </source>
</reference>
<reference evidence="1 2" key="1">
    <citation type="submission" date="2007-04" db="EMBL/GenBank/DDBJ databases">
        <authorList>
            <person name="Fulton L."/>
            <person name="Clifton S."/>
            <person name="Fulton B."/>
            <person name="Xu J."/>
            <person name="Minx P."/>
            <person name="Pepin K.H."/>
            <person name="Johnson M."/>
            <person name="Thiruvilangam P."/>
            <person name="Bhonagiri V."/>
            <person name="Nash W.E."/>
            <person name="Mardis E.R."/>
            <person name="Wilson R.K."/>
        </authorList>
    </citation>
    <scope>NUCLEOTIDE SEQUENCE [LARGE SCALE GENOMIC DNA]</scope>
    <source>
        <strain evidence="1 2">ATCC 29799</strain>
    </source>
</reference>
<evidence type="ECO:0000313" key="1">
    <source>
        <dbReference type="EMBL" id="EDM99287.1"/>
    </source>
</evidence>
<dbReference type="STRING" id="411467.BACCAP_03216"/>
<sequence>MRDVLFSQFRKRGVEVDLDKIISMVKSVPDYDADKQQPVVGTWRKDRGHPDHYLRKLEEIDESWVRKYLENVLFGIRKNRSGGLREYAAQNQESRVLIGNEGEETEEGELLIDYGEFAPMDIAEAKSKLPYLLKRLHDKSIAMKVSAMSLIIAYERAKLSRKVPKPMDLLAVGVYRMGKDGNIEGRFPPSANSGKVFPPACDWILGYTDAEKRSKMFDLSGFSYDEVITEEDGTEVRVVNTANYQIPITDILGLDRAEFARVWPYTECLEAYDTYVSNLIIVEGEEALTAVRNMLSREQEKIELYDRLPEYFR</sequence>
<dbReference type="EMBL" id="AAXG02000028">
    <property type="protein sequence ID" value="EDM99287.1"/>
    <property type="molecule type" value="Genomic_DNA"/>
</dbReference>
<name>A6NYB7_9FIRM</name>
<keyword evidence="2" id="KW-1185">Reference proteome</keyword>
<gene>
    <name evidence="1" type="ORF">BACCAP_03216</name>
</gene>
<protein>
    <submittedName>
        <fullName evidence="1">Uncharacterized protein</fullName>
    </submittedName>
</protein>
<dbReference type="RefSeq" id="WP_006573724.1">
    <property type="nucleotide sequence ID" value="NZ_AAXG02000028.1"/>
</dbReference>
<comment type="caution">
    <text evidence="1">The sequence shown here is derived from an EMBL/GenBank/DDBJ whole genome shotgun (WGS) entry which is preliminary data.</text>
</comment>
<evidence type="ECO:0000313" key="2">
    <source>
        <dbReference type="Proteomes" id="UP000003639"/>
    </source>
</evidence>
<dbReference type="AlphaFoldDB" id="A6NYB7"/>